<dbReference type="Proteomes" id="UP000315522">
    <property type="component" value="Unassembled WGS sequence"/>
</dbReference>
<evidence type="ECO:0000259" key="4">
    <source>
        <dbReference type="Pfam" id="PF24521"/>
    </source>
</evidence>
<feature type="compositionally biased region" description="Basic and acidic residues" evidence="2">
    <location>
        <begin position="784"/>
        <end position="801"/>
    </location>
</feature>
<dbReference type="InterPro" id="IPR056485">
    <property type="entry name" value="ARM_KRIT1"/>
</dbReference>
<feature type="compositionally biased region" description="Basic and acidic residues" evidence="2">
    <location>
        <begin position="980"/>
        <end position="991"/>
    </location>
</feature>
<feature type="compositionally biased region" description="Basic and acidic residues" evidence="2">
    <location>
        <begin position="126"/>
        <end position="139"/>
    </location>
</feature>
<feature type="compositionally biased region" description="Basic and acidic residues" evidence="2">
    <location>
        <begin position="916"/>
        <end position="939"/>
    </location>
</feature>
<feature type="compositionally biased region" description="Polar residues" evidence="2">
    <location>
        <begin position="1025"/>
        <end position="1035"/>
    </location>
</feature>
<name>A0A559MBX1_9HELO</name>
<dbReference type="InterPro" id="IPR036770">
    <property type="entry name" value="Ankyrin_rpt-contain_sf"/>
</dbReference>
<dbReference type="Pfam" id="PF24513">
    <property type="entry name" value="DUF7593"/>
    <property type="match status" value="1"/>
</dbReference>
<dbReference type="InterPro" id="IPR053210">
    <property type="entry name" value="ANKRD12"/>
</dbReference>
<feature type="compositionally biased region" description="Basic and acidic residues" evidence="2">
    <location>
        <begin position="179"/>
        <end position="188"/>
    </location>
</feature>
<evidence type="ECO:0000259" key="3">
    <source>
        <dbReference type="Pfam" id="PF24513"/>
    </source>
</evidence>
<feature type="compositionally biased region" description="Basic and acidic residues" evidence="2">
    <location>
        <begin position="1467"/>
        <end position="1477"/>
    </location>
</feature>
<sequence>VVEDVSEKTAPALESMDAQDNVKDVASRQSASPNGLGTDAEGSASRSPPNALRSSPPQLAPDVAMDVEPANTISRVVDDAKSDSEAETIVLPGKDGHSPSKKRKSIKHEDQSEDEEMKDAPAVSTAEHKKTGHVHRENGNGEETVTASHSKTGGKANETIAASMLGKRKRAKHGNGNILDDRDRDAKHMGNSSGLSSVPTSPVPTTRSSLSKPAASESDNSRSPSPPPRSRSVVRDKAKSVDTALSRREQYASVSGEDEEGVASRFNRLRSPGTDQRLHPAKRSSSKSRLDSNPRKRTRSTSPQSRNHRRSISTQFPSKSSSSHGLSHKKKRVPAPLQSTEYHSDESSASGSSHPRSSRLRSLAAPTTGESATSPAKMPPHKKHVNSSGQTLLARACQKGALDVAKQRLEERPQDLNEPDHALNTPLHMASIRGHANVVKFLLDKHCIVDSVNDSKDTPLHDAIENGHVEVVKLLLGAGANPNKPNRRGDEPLDLVALNEEDESYEGDEAAELRAAIISAKQNNRGVRRSSEDEQVHDKADNHSSRHKESPRRSPPVFSHETQGSARSRVRTARSYKTGNDYLYQDLGPNELRKAAMEGNVEVAARVLEVNPTLKDTESLYLAAKGGHSDVINILFAMGGFDPDPTPLKGIESSTPILAAIGRDAHLKVLELLLSQDAFDPTRRIDGEAYYEIARKRAGPRSQEEEKLLKDAFEKYETNRKSSGKPRSPGLRRDGREVDRDARKLARRDEQQTSLSHKRTASSPKPRGSEPSKGNQRDSLSSNHAKDGLKRGPGRPRKEESTYSAILSDRDTTPLGPPKQKSHIKRAESEAGASENDAITKPRRKLVSGKDLRGERELELQKQRRTSVASNASSASVKDKRGPGESKREKSDGRVSPSVPRISKPASSNQLESDITSEKSSDKDRARSLKRDDSKDRLSAIRGDSPVKRPRKSATPPRSGMQEVTNNFGIGGGPQKRRKLDGDTSTVHKADSTSSSSPDIKTAKTKSNNSNESTGERSRLHPKTKPSQNAGTTTDESSKHLSSGEKRAKSSKQSSSRSIDPNSTKHKSASESPSDHSEEDAVKAAKLKEEKAKKAEARREEELEANRRKALEEKLEDERIEKARLARIAREEAQREEDAKRLQEEAERKERQKAEDAAAHARAMEDQRALYVEQERLKREEQERRRALLLKQQAAERARIEEEKRVERLSRLPLLLRWFDLFDDPKTQEVASLFRGIDGYRYDTIRPEATGQPNAREQWMLNAHAAILLGEKDLQLSRYTAWERIPLSEPAKKAVWKTKNGDFTLREPRLASFGRAFPSNGEPPHIIVEKNKSLFIGLDLFFVKVSEFMFIVPNFPHLRGIEMFVNYRELDTSFKLPPPPSKWKQDPETDPNQQFAPQPKIYLNGQCIRQQDTPMTKLSHEPPLNDRRVPRRELVPVYPHEADYEELCRKQGLTHLLPFHRTSPSSSRHDQPEHHEQANGFTPPRSDRTKSINGGSPHRGSMSEPELHQLLNGVNEHTD</sequence>
<feature type="compositionally biased region" description="Basic and acidic residues" evidence="2">
    <location>
        <begin position="848"/>
        <end position="862"/>
    </location>
</feature>
<dbReference type="InterPro" id="IPR002110">
    <property type="entry name" value="Ankyrin_rpt"/>
</dbReference>
<feature type="region of interest" description="Disordered" evidence="2">
    <location>
        <begin position="1"/>
        <end position="391"/>
    </location>
</feature>
<keyword evidence="1" id="KW-0040">ANK repeat</keyword>
<dbReference type="PANTHER" id="PTHR24149:SF14">
    <property type="entry name" value="ANKYRIN REPEAT DOMAIN 12"/>
    <property type="match status" value="1"/>
</dbReference>
<keyword evidence="6" id="KW-1185">Reference proteome</keyword>
<feature type="region of interest" description="Disordered" evidence="2">
    <location>
        <begin position="1458"/>
        <end position="1519"/>
    </location>
</feature>
<organism evidence="5 6">
    <name type="scientific">Lachnellula willkommii</name>
    <dbReference type="NCBI Taxonomy" id="215461"/>
    <lineage>
        <taxon>Eukaryota</taxon>
        <taxon>Fungi</taxon>
        <taxon>Dikarya</taxon>
        <taxon>Ascomycota</taxon>
        <taxon>Pezizomycotina</taxon>
        <taxon>Leotiomycetes</taxon>
        <taxon>Helotiales</taxon>
        <taxon>Lachnaceae</taxon>
        <taxon>Lachnellula</taxon>
    </lineage>
</organism>
<dbReference type="Pfam" id="PF12796">
    <property type="entry name" value="Ank_2"/>
    <property type="match status" value="1"/>
</dbReference>
<feature type="compositionally biased region" description="Low complexity" evidence="2">
    <location>
        <begin position="347"/>
        <end position="366"/>
    </location>
</feature>
<feature type="compositionally biased region" description="Basic and acidic residues" evidence="2">
    <location>
        <begin position="529"/>
        <end position="552"/>
    </location>
</feature>
<gene>
    <name evidence="5" type="primary">HOS4</name>
    <name evidence="5" type="ORF">LAWI1_G002788</name>
</gene>
<feature type="compositionally biased region" description="Basic and acidic residues" evidence="2">
    <location>
        <begin position="1073"/>
        <end position="1160"/>
    </location>
</feature>
<feature type="compositionally biased region" description="Basic and acidic residues" evidence="2">
    <location>
        <begin position="233"/>
        <end position="250"/>
    </location>
</feature>
<dbReference type="EMBL" id="QGML01000854">
    <property type="protein sequence ID" value="TVY90456.1"/>
    <property type="molecule type" value="Genomic_DNA"/>
</dbReference>
<feature type="compositionally biased region" description="Polar residues" evidence="2">
    <location>
        <begin position="190"/>
        <end position="211"/>
    </location>
</feature>
<dbReference type="PROSITE" id="PS50088">
    <property type="entry name" value="ANK_REPEAT"/>
    <property type="match status" value="2"/>
</dbReference>
<feature type="repeat" description="ANK" evidence="1">
    <location>
        <begin position="455"/>
        <end position="487"/>
    </location>
</feature>
<reference evidence="5 6" key="1">
    <citation type="submission" date="2018-05" db="EMBL/GenBank/DDBJ databases">
        <title>Genome sequencing and assembly of the regulated plant pathogen Lachnellula willkommii and related sister species for the development of diagnostic species identification markers.</title>
        <authorList>
            <person name="Giroux E."/>
            <person name="Bilodeau G."/>
        </authorList>
    </citation>
    <scope>NUCLEOTIDE SEQUENCE [LARGE SCALE GENOMIC DNA]</scope>
    <source>
        <strain evidence="5 6">CBS 172.35</strain>
    </source>
</reference>
<feature type="compositionally biased region" description="Basic and acidic residues" evidence="2">
    <location>
        <begin position="1036"/>
        <end position="1048"/>
    </location>
</feature>
<feature type="region of interest" description="Disordered" evidence="2">
    <location>
        <begin position="523"/>
        <end position="574"/>
    </location>
</feature>
<proteinExistence type="predicted"/>
<feature type="compositionally biased region" description="Polar residues" evidence="2">
    <location>
        <begin position="905"/>
        <end position="914"/>
    </location>
</feature>
<dbReference type="Pfam" id="PF24521">
    <property type="entry name" value="Ank_KRIT1"/>
    <property type="match status" value="1"/>
</dbReference>
<accession>A0A559MBX1</accession>
<feature type="repeat" description="ANK" evidence="1">
    <location>
        <begin position="422"/>
        <end position="454"/>
    </location>
</feature>
<evidence type="ECO:0000256" key="2">
    <source>
        <dbReference type="SAM" id="MobiDB-lite"/>
    </source>
</evidence>
<dbReference type="InterPro" id="IPR056015">
    <property type="entry name" value="DUF7593"/>
</dbReference>
<feature type="compositionally biased region" description="Polar residues" evidence="2">
    <location>
        <begin position="992"/>
        <end position="1013"/>
    </location>
</feature>
<feature type="compositionally biased region" description="Polar residues" evidence="2">
    <location>
        <begin position="772"/>
        <end position="783"/>
    </location>
</feature>
<comment type="caution">
    <text evidence="5">The sequence shown here is derived from an EMBL/GenBank/DDBJ whole genome shotgun (WGS) entry which is preliminary data.</text>
</comment>
<dbReference type="SMART" id="SM00248">
    <property type="entry name" value="ANK"/>
    <property type="match status" value="5"/>
</dbReference>
<feature type="compositionally biased region" description="Polar residues" evidence="2">
    <location>
        <begin position="141"/>
        <end position="151"/>
    </location>
</feature>
<dbReference type="GO" id="GO:0005654">
    <property type="term" value="C:nucleoplasm"/>
    <property type="evidence" value="ECO:0007669"/>
    <property type="project" value="TreeGrafter"/>
</dbReference>
<protein>
    <submittedName>
        <fullName evidence="5">Protein HOS4</fullName>
    </submittedName>
</protein>
<dbReference type="PANTHER" id="PTHR24149">
    <property type="entry name" value="ANKYRIN REPEAT DOMAIN-CONTAINING PROTEIN 12"/>
    <property type="match status" value="1"/>
</dbReference>
<dbReference type="PROSITE" id="PS50297">
    <property type="entry name" value="ANK_REP_REGION"/>
    <property type="match status" value="2"/>
</dbReference>
<feature type="compositionally biased region" description="Basic and acidic residues" evidence="2">
    <location>
        <begin position="731"/>
        <end position="751"/>
    </location>
</feature>
<dbReference type="SUPFAM" id="SSF48403">
    <property type="entry name" value="Ankyrin repeat"/>
    <property type="match status" value="1"/>
</dbReference>
<evidence type="ECO:0000313" key="6">
    <source>
        <dbReference type="Proteomes" id="UP000315522"/>
    </source>
</evidence>
<feature type="non-terminal residue" evidence="5">
    <location>
        <position position="1"/>
    </location>
</feature>
<evidence type="ECO:0000256" key="1">
    <source>
        <dbReference type="PROSITE-ProRule" id="PRU00023"/>
    </source>
</evidence>
<feature type="domain" description="KRIT1 ARM-repeats" evidence="4">
    <location>
        <begin position="571"/>
        <end position="717"/>
    </location>
</feature>
<evidence type="ECO:0000313" key="5">
    <source>
        <dbReference type="EMBL" id="TVY90456.1"/>
    </source>
</evidence>
<feature type="compositionally biased region" description="Polar residues" evidence="2">
    <location>
        <begin position="44"/>
        <end position="57"/>
    </location>
</feature>
<feature type="compositionally biased region" description="Low complexity" evidence="2">
    <location>
        <begin position="867"/>
        <end position="876"/>
    </location>
</feature>
<feature type="compositionally biased region" description="Basic and acidic residues" evidence="2">
    <location>
        <begin position="877"/>
        <end position="893"/>
    </location>
</feature>
<dbReference type="Gene3D" id="1.25.40.20">
    <property type="entry name" value="Ankyrin repeat-containing domain"/>
    <property type="match status" value="2"/>
</dbReference>
<feature type="region of interest" description="Disordered" evidence="2">
    <location>
        <begin position="1376"/>
        <end position="1397"/>
    </location>
</feature>
<feature type="region of interest" description="Disordered" evidence="2">
    <location>
        <begin position="714"/>
        <end position="1160"/>
    </location>
</feature>
<feature type="domain" description="DUF7593" evidence="3">
    <location>
        <begin position="1208"/>
        <end position="1357"/>
    </location>
</feature>